<keyword evidence="3" id="KW-0808">Transferase</keyword>
<accession>A0A364NXY8</accession>
<feature type="transmembrane region" description="Helical" evidence="1">
    <location>
        <begin position="256"/>
        <end position="277"/>
    </location>
</feature>
<name>A0A364NXY8_9PROT</name>
<keyword evidence="1" id="KW-1133">Transmembrane helix</keyword>
<sequence length="292" mass="31592">MISVIIPAFNERDAIHDTVTSIRSTLAQADFSDVEIIVVDDGSTDGTGALAMDAGAMVLRNLENLGYGFSLKRGVAAAKHDTIVITDADGTYPITQIPNLVSRYREGWDMVVGARTGERYRESAIKAPLRAILKGLVEFTAGRSIPDPNSGLRVFSRDGISPFFPNLSDSFSFTTSSTLAYMLRKRTVLYVEIEYHHRIGATKVRLLRDSLRTMQYIVSAITYYNPLKLFLLLSCLTLIFGALCGVVGLWTGSGTALLAAAVAAVAGVVVFSLGLLADQTSQINARSDRNSS</sequence>
<evidence type="ECO:0000313" key="3">
    <source>
        <dbReference type="EMBL" id="RAU21942.1"/>
    </source>
</evidence>
<dbReference type="SUPFAM" id="SSF53448">
    <property type="entry name" value="Nucleotide-diphospho-sugar transferases"/>
    <property type="match status" value="1"/>
</dbReference>
<dbReference type="PANTHER" id="PTHR48090:SF7">
    <property type="entry name" value="RFBJ PROTEIN"/>
    <property type="match status" value="1"/>
</dbReference>
<keyword evidence="1" id="KW-0812">Transmembrane</keyword>
<evidence type="ECO:0000313" key="4">
    <source>
        <dbReference type="Proteomes" id="UP000251075"/>
    </source>
</evidence>
<dbReference type="Gene3D" id="3.90.550.10">
    <property type="entry name" value="Spore Coat Polysaccharide Biosynthesis Protein SpsA, Chain A"/>
    <property type="match status" value="1"/>
</dbReference>
<dbReference type="InterPro" id="IPR001173">
    <property type="entry name" value="Glyco_trans_2-like"/>
</dbReference>
<dbReference type="GO" id="GO:0016740">
    <property type="term" value="F:transferase activity"/>
    <property type="evidence" value="ECO:0007669"/>
    <property type="project" value="UniProtKB-KW"/>
</dbReference>
<dbReference type="CDD" id="cd04179">
    <property type="entry name" value="DPM_DPG-synthase_like"/>
    <property type="match status" value="1"/>
</dbReference>
<dbReference type="OrthoDB" id="5291101at2"/>
<dbReference type="InterPro" id="IPR050256">
    <property type="entry name" value="Glycosyltransferase_2"/>
</dbReference>
<dbReference type="InterPro" id="IPR029044">
    <property type="entry name" value="Nucleotide-diphossugar_trans"/>
</dbReference>
<dbReference type="Pfam" id="PF00535">
    <property type="entry name" value="Glycos_transf_2"/>
    <property type="match status" value="1"/>
</dbReference>
<evidence type="ECO:0000256" key="1">
    <source>
        <dbReference type="SAM" id="Phobius"/>
    </source>
</evidence>
<reference evidence="3 4" key="1">
    <citation type="submission" date="2017-11" db="EMBL/GenBank/DDBJ databases">
        <title>Draft genome sequence of magnetotactic bacterium Magnetospirillum kuznetsovii LBB-42.</title>
        <authorList>
            <person name="Grouzdev D.S."/>
            <person name="Rysina M.S."/>
            <person name="Baslerov R.V."/>
            <person name="Koziaeva V."/>
        </authorList>
    </citation>
    <scope>NUCLEOTIDE SEQUENCE [LARGE SCALE GENOMIC DNA]</scope>
    <source>
        <strain evidence="3 4">LBB-42</strain>
    </source>
</reference>
<organism evidence="3 4">
    <name type="scientific">Paramagnetospirillum kuznetsovii</name>
    <dbReference type="NCBI Taxonomy" id="2053833"/>
    <lineage>
        <taxon>Bacteria</taxon>
        <taxon>Pseudomonadati</taxon>
        <taxon>Pseudomonadota</taxon>
        <taxon>Alphaproteobacteria</taxon>
        <taxon>Rhodospirillales</taxon>
        <taxon>Magnetospirillaceae</taxon>
        <taxon>Paramagnetospirillum</taxon>
    </lineage>
</organism>
<keyword evidence="4" id="KW-1185">Reference proteome</keyword>
<dbReference type="EMBL" id="PGTO01000007">
    <property type="protein sequence ID" value="RAU21942.1"/>
    <property type="molecule type" value="Genomic_DNA"/>
</dbReference>
<dbReference type="AlphaFoldDB" id="A0A364NXY8"/>
<dbReference type="PANTHER" id="PTHR48090">
    <property type="entry name" value="UNDECAPRENYL-PHOSPHATE 4-DEOXY-4-FORMAMIDO-L-ARABINOSE TRANSFERASE-RELATED"/>
    <property type="match status" value="1"/>
</dbReference>
<feature type="domain" description="Glycosyltransferase 2-like" evidence="2">
    <location>
        <begin position="3"/>
        <end position="157"/>
    </location>
</feature>
<keyword evidence="1" id="KW-0472">Membrane</keyword>
<protein>
    <submittedName>
        <fullName evidence="3">Glycosyltransferase family 2 protein</fullName>
    </submittedName>
</protein>
<feature type="transmembrane region" description="Helical" evidence="1">
    <location>
        <begin position="229"/>
        <end position="250"/>
    </location>
</feature>
<proteinExistence type="predicted"/>
<comment type="caution">
    <text evidence="3">The sequence shown here is derived from an EMBL/GenBank/DDBJ whole genome shotgun (WGS) entry which is preliminary data.</text>
</comment>
<gene>
    <name evidence="3" type="ORF">CU669_11090</name>
</gene>
<dbReference type="Proteomes" id="UP000251075">
    <property type="component" value="Unassembled WGS sequence"/>
</dbReference>
<evidence type="ECO:0000259" key="2">
    <source>
        <dbReference type="Pfam" id="PF00535"/>
    </source>
</evidence>